<dbReference type="AlphaFoldDB" id="A0A0L0P8D7"/>
<organism evidence="1 2">
    <name type="scientific">Candidozyma auris</name>
    <name type="common">Yeast</name>
    <name type="synonym">Candida auris</name>
    <dbReference type="NCBI Taxonomy" id="498019"/>
    <lineage>
        <taxon>Eukaryota</taxon>
        <taxon>Fungi</taxon>
        <taxon>Dikarya</taxon>
        <taxon>Ascomycota</taxon>
        <taxon>Saccharomycotina</taxon>
        <taxon>Pichiomycetes</taxon>
        <taxon>Metschnikowiaceae</taxon>
        <taxon>Candidozyma</taxon>
    </lineage>
</organism>
<proteinExistence type="predicted"/>
<accession>A0A0L0P8D7</accession>
<evidence type="ECO:0000313" key="2">
    <source>
        <dbReference type="Proteomes" id="UP000037122"/>
    </source>
</evidence>
<dbReference type="VEuPathDB" id="FungiDB:CJJ09_003246"/>
<reference evidence="2" key="1">
    <citation type="journal article" date="2015" name="BMC Genomics">
        <title>Draft genome of a commonly misdiagnosed multidrug resistant pathogen Candida auris.</title>
        <authorList>
            <person name="Chatterjee S."/>
            <person name="Alampalli S.V."/>
            <person name="Nageshan R.K."/>
            <person name="Chettiar S.T."/>
            <person name="Joshi S."/>
            <person name="Tatu U.S."/>
        </authorList>
    </citation>
    <scope>NUCLEOTIDE SEQUENCE [LARGE SCALE GENOMIC DNA]</scope>
    <source>
        <strain evidence="2">6684</strain>
    </source>
</reference>
<sequence>MTSEEAKGRLLEDENARLLTLFPALASRLLKRQRCVDKIYEYINHLLQQEDDATLRQVKEDIEKLDKERKLKNSFHDSVDPNKTILLTYAFGDMYTQALSMATGGNIRADVLNAEELRQDQLEELVRQFMTGNQSEKMYPIFLRVYNNIIDEHVAVKERNHWLELRRMLGKVGATLNLNTKKVGIDNDPSEERGRVWPEGGYTSVDPYNWFCSSEEFICDSGDDKEHISSEQLLEGYERNEVNGRLFNFLLKRGPKVPKKLPICTQLLAVLIAAYNYESIPIQIKQISEPWQVLEALSIN</sequence>
<gene>
    <name evidence="1" type="ORF">QG37_00439</name>
</gene>
<dbReference type="VEuPathDB" id="FungiDB:QG37_00439"/>
<comment type="caution">
    <text evidence="1">The sequence shown here is derived from an EMBL/GenBank/DDBJ whole genome shotgun (WGS) entry which is preliminary data.</text>
</comment>
<dbReference type="VEuPathDB" id="FungiDB:CJI97_001620"/>
<name>A0A0L0P8D7_CANAR</name>
<dbReference type="Proteomes" id="UP000037122">
    <property type="component" value="Unassembled WGS sequence"/>
</dbReference>
<dbReference type="VEuPathDB" id="FungiDB:B9J08_002161"/>
<dbReference type="VEuPathDB" id="FungiDB:CJI96_0002835"/>
<dbReference type="VEuPathDB" id="FungiDB:CJJ07_003854"/>
<evidence type="ECO:0000313" key="1">
    <source>
        <dbReference type="EMBL" id="KNE02622.1"/>
    </source>
</evidence>
<dbReference type="EMBL" id="LGST01000003">
    <property type="protein sequence ID" value="KNE02622.1"/>
    <property type="molecule type" value="Genomic_DNA"/>
</dbReference>
<protein>
    <submittedName>
        <fullName evidence="1">Uncharacterized protein</fullName>
    </submittedName>
</protein>